<feature type="domain" description="ABC3 transporter permease C-terminal" evidence="8">
    <location>
        <begin position="709"/>
        <end position="816"/>
    </location>
</feature>
<feature type="transmembrane region" description="Helical" evidence="7">
    <location>
        <begin position="317"/>
        <end position="344"/>
    </location>
</feature>
<keyword evidence="4 7" id="KW-1133">Transmembrane helix</keyword>
<evidence type="ECO:0000256" key="5">
    <source>
        <dbReference type="ARBA" id="ARBA00023136"/>
    </source>
</evidence>
<sequence>MTKINNRKVISQIAATTYKANKKRNVLTIFAIILTTFLIGVVFAVGMSYWNTISLRQMRMSGMDYDIELTEPEQSQVKIIRAMDKVEAAGVTVKCAIAEKYEDKELDKVQLYWMDQTAWEKQCIPALESHEGTYPKKKSEIMLSTDALHAMGITNPKPGMAITLEYFTLSDENETQESEQEEFILSGWFRDYSGRSRGLVSREFYDRSGASQTDLTQGELLITLKSPIYSKKDIVDMQNAISLGKMQSLLADYDTISNFLKTAAILLGIMAMILLSGYLFIYNMLYISISKDIRYYGQLKTIGMTSGQMKRMITKEVVWNCAIGIPLGLLLSLIVSKGVILQILQIVNPTLDPAEITVIKPWIYLLAAAFAFLTNQAGSRKPAKIVGDCSPVEAMRYIPESGKRKKGRERDAGIGAMAVRNITRDKKQAVVIYASFIVAVTVFLIMNVVVKENDAKSILNATYNYDIRFKNETTLDDQKPLLTKEKIQAICKISGVKSVESVTSTEAVVPYQKEVYGEFYKELYQSRYTPGGDYEEDMESYQNNPAGSRFTTRLVGIDQTEFQRINKELGNVLDEEEFREGKITILEDFLQIDMGDVIGKTVAFTLPDGLRPSQEEKVRIAAISQDSPAYFAGGYNPVMMVSQEYMNTLMGEPFCELIQVTYDETFSGKTEKEVKQVFEGEKQITYDSKLERYSEMKRTEIQVKVLGNSVAAIMALLAALNYFNMMAASVQNRSREFATLESIGMTSGQIRKMLVLEGSGYAVVSIIISVILGLPLSHAVFEGMNIYRLDYSMPWPGNLLLFAGILILCMTVPAAIYQRTQKNSIIERLLC</sequence>
<dbReference type="GO" id="GO:0005886">
    <property type="term" value="C:plasma membrane"/>
    <property type="evidence" value="ECO:0007669"/>
    <property type="project" value="UniProtKB-SubCell"/>
</dbReference>
<evidence type="ECO:0000256" key="1">
    <source>
        <dbReference type="ARBA" id="ARBA00004651"/>
    </source>
</evidence>
<dbReference type="GO" id="GO:0022857">
    <property type="term" value="F:transmembrane transporter activity"/>
    <property type="evidence" value="ECO:0007669"/>
    <property type="project" value="TreeGrafter"/>
</dbReference>
<feature type="domain" description="ABC3 transporter permease C-terminal" evidence="8">
    <location>
        <begin position="269"/>
        <end position="372"/>
    </location>
</feature>
<feature type="transmembrane region" description="Helical" evidence="7">
    <location>
        <begin position="760"/>
        <end position="779"/>
    </location>
</feature>
<dbReference type="InterPro" id="IPR050250">
    <property type="entry name" value="Macrolide_Exporter_MacB"/>
</dbReference>
<evidence type="ECO:0000256" key="6">
    <source>
        <dbReference type="ARBA" id="ARBA00038076"/>
    </source>
</evidence>
<comment type="subcellular location">
    <subcellularLocation>
        <location evidence="1">Cell membrane</location>
        <topology evidence="1">Multi-pass membrane protein</topology>
    </subcellularLocation>
</comment>
<feature type="transmembrane region" description="Helical" evidence="7">
    <location>
        <begin position="799"/>
        <end position="817"/>
    </location>
</feature>
<keyword evidence="2" id="KW-1003">Cell membrane</keyword>
<comment type="similarity">
    <text evidence="6">Belongs to the ABC-4 integral membrane protein family.</text>
</comment>
<dbReference type="AlphaFoldDB" id="A0A844F9Z0"/>
<feature type="transmembrane region" description="Helical" evidence="7">
    <location>
        <begin position="26"/>
        <end position="50"/>
    </location>
</feature>
<gene>
    <name evidence="9" type="ORF">FYJ37_04140</name>
</gene>
<evidence type="ECO:0000256" key="3">
    <source>
        <dbReference type="ARBA" id="ARBA00022692"/>
    </source>
</evidence>
<reference evidence="9 10" key="1">
    <citation type="submission" date="2019-08" db="EMBL/GenBank/DDBJ databases">
        <title>In-depth cultivation of the pig gut microbiome towards novel bacterial diversity and tailored functional studies.</title>
        <authorList>
            <person name="Wylensek D."/>
            <person name="Hitch T.C.A."/>
            <person name="Clavel T."/>
        </authorList>
    </citation>
    <scope>NUCLEOTIDE SEQUENCE [LARGE SCALE GENOMIC DNA]</scope>
    <source>
        <strain evidence="9 10">BL-389-WT-3D</strain>
    </source>
</reference>
<evidence type="ECO:0000256" key="7">
    <source>
        <dbReference type="SAM" id="Phobius"/>
    </source>
</evidence>
<dbReference type="PANTHER" id="PTHR30572:SF4">
    <property type="entry name" value="ABC TRANSPORTER PERMEASE YTRF"/>
    <property type="match status" value="1"/>
</dbReference>
<feature type="transmembrane region" description="Helical" evidence="7">
    <location>
        <begin position="263"/>
        <end position="285"/>
    </location>
</feature>
<feature type="transmembrane region" description="Helical" evidence="7">
    <location>
        <begin position="356"/>
        <end position="374"/>
    </location>
</feature>
<dbReference type="EMBL" id="VUMB01000007">
    <property type="protein sequence ID" value="MSS39571.1"/>
    <property type="molecule type" value="Genomic_DNA"/>
</dbReference>
<accession>A0A844F9Z0</accession>
<dbReference type="RefSeq" id="WP_154322270.1">
    <property type="nucleotide sequence ID" value="NZ_CAMDTP010000018.1"/>
</dbReference>
<keyword evidence="5 7" id="KW-0472">Membrane</keyword>
<dbReference type="Proteomes" id="UP000462363">
    <property type="component" value="Unassembled WGS sequence"/>
</dbReference>
<feature type="transmembrane region" description="Helical" evidence="7">
    <location>
        <begin position="430"/>
        <end position="450"/>
    </location>
</feature>
<dbReference type="Pfam" id="PF02687">
    <property type="entry name" value="FtsX"/>
    <property type="match status" value="2"/>
</dbReference>
<evidence type="ECO:0000313" key="10">
    <source>
        <dbReference type="Proteomes" id="UP000462363"/>
    </source>
</evidence>
<keyword evidence="3 7" id="KW-0812">Transmembrane</keyword>
<comment type="caution">
    <text evidence="9">The sequence shown here is derived from an EMBL/GenBank/DDBJ whole genome shotgun (WGS) entry which is preliminary data.</text>
</comment>
<name>A0A844F9Z0_CLOSV</name>
<evidence type="ECO:0000256" key="2">
    <source>
        <dbReference type="ARBA" id="ARBA00022475"/>
    </source>
</evidence>
<dbReference type="PANTHER" id="PTHR30572">
    <property type="entry name" value="MEMBRANE COMPONENT OF TRANSPORTER-RELATED"/>
    <property type="match status" value="1"/>
</dbReference>
<organism evidence="9 10">
    <name type="scientific">Clostridium scindens (strain JCM 10418 / VPI 12708)</name>
    <dbReference type="NCBI Taxonomy" id="29347"/>
    <lineage>
        <taxon>Bacteria</taxon>
        <taxon>Bacillati</taxon>
        <taxon>Bacillota</taxon>
        <taxon>Clostridia</taxon>
        <taxon>Lachnospirales</taxon>
        <taxon>Lachnospiraceae</taxon>
    </lineage>
</organism>
<protein>
    <submittedName>
        <fullName evidence="9">ABC transporter permease</fullName>
    </submittedName>
</protein>
<evidence type="ECO:0000313" key="9">
    <source>
        <dbReference type="EMBL" id="MSS39571.1"/>
    </source>
</evidence>
<evidence type="ECO:0000256" key="4">
    <source>
        <dbReference type="ARBA" id="ARBA00022989"/>
    </source>
</evidence>
<evidence type="ECO:0000259" key="8">
    <source>
        <dbReference type="Pfam" id="PF02687"/>
    </source>
</evidence>
<dbReference type="InterPro" id="IPR003838">
    <property type="entry name" value="ABC3_permease_C"/>
</dbReference>
<feature type="transmembrane region" description="Helical" evidence="7">
    <location>
        <begin position="705"/>
        <end position="723"/>
    </location>
</feature>
<proteinExistence type="inferred from homology"/>